<name>A0A9D4HRV8_DREPO</name>
<dbReference type="PANTHER" id="PTHR48103:SF2">
    <property type="entry name" value="MIDASIN"/>
    <property type="match status" value="1"/>
</dbReference>
<feature type="compositionally biased region" description="Basic and acidic residues" evidence="3">
    <location>
        <begin position="907"/>
        <end position="916"/>
    </location>
</feature>
<reference evidence="4" key="1">
    <citation type="journal article" date="2019" name="bioRxiv">
        <title>The Genome of the Zebra Mussel, Dreissena polymorpha: A Resource for Invasive Species Research.</title>
        <authorList>
            <person name="McCartney M.A."/>
            <person name="Auch B."/>
            <person name="Kono T."/>
            <person name="Mallez S."/>
            <person name="Zhang Y."/>
            <person name="Obille A."/>
            <person name="Becker A."/>
            <person name="Abrahante J.E."/>
            <person name="Garbe J."/>
            <person name="Badalamenti J.P."/>
            <person name="Herman A."/>
            <person name="Mangelson H."/>
            <person name="Liachko I."/>
            <person name="Sullivan S."/>
            <person name="Sone E.D."/>
            <person name="Koren S."/>
            <person name="Silverstein K.A.T."/>
            <person name="Beckman K.B."/>
            <person name="Gohl D.M."/>
        </authorList>
    </citation>
    <scope>NUCLEOTIDE SEQUENCE</scope>
    <source>
        <strain evidence="4">Duluth1</strain>
        <tissue evidence="4">Whole animal</tissue>
    </source>
</reference>
<dbReference type="GO" id="GO:0005524">
    <property type="term" value="F:ATP binding"/>
    <property type="evidence" value="ECO:0007669"/>
    <property type="project" value="UniProtKB-KW"/>
</dbReference>
<dbReference type="GO" id="GO:0000055">
    <property type="term" value="P:ribosomal large subunit export from nucleus"/>
    <property type="evidence" value="ECO:0007669"/>
    <property type="project" value="TreeGrafter"/>
</dbReference>
<comment type="caution">
    <text evidence="4">The sequence shown here is derived from an EMBL/GenBank/DDBJ whole genome shotgun (WGS) entry which is preliminary data.</text>
</comment>
<dbReference type="GO" id="GO:0005634">
    <property type="term" value="C:nucleus"/>
    <property type="evidence" value="ECO:0007669"/>
    <property type="project" value="TreeGrafter"/>
</dbReference>
<dbReference type="GO" id="GO:0000027">
    <property type="term" value="P:ribosomal large subunit assembly"/>
    <property type="evidence" value="ECO:0007669"/>
    <property type="project" value="TreeGrafter"/>
</dbReference>
<keyword evidence="5" id="KW-1185">Reference proteome</keyword>
<organism evidence="4 5">
    <name type="scientific">Dreissena polymorpha</name>
    <name type="common">Zebra mussel</name>
    <name type="synonym">Mytilus polymorpha</name>
    <dbReference type="NCBI Taxonomy" id="45954"/>
    <lineage>
        <taxon>Eukaryota</taxon>
        <taxon>Metazoa</taxon>
        <taxon>Spiralia</taxon>
        <taxon>Lophotrochozoa</taxon>
        <taxon>Mollusca</taxon>
        <taxon>Bivalvia</taxon>
        <taxon>Autobranchia</taxon>
        <taxon>Heteroconchia</taxon>
        <taxon>Euheterodonta</taxon>
        <taxon>Imparidentia</taxon>
        <taxon>Neoheterodontei</taxon>
        <taxon>Myida</taxon>
        <taxon>Dreissenoidea</taxon>
        <taxon>Dreissenidae</taxon>
        <taxon>Dreissena</taxon>
    </lineage>
</organism>
<proteinExistence type="predicted"/>
<keyword evidence="2" id="KW-0067">ATP-binding</keyword>
<accession>A0A9D4HRV8</accession>
<protein>
    <recommendedName>
        <fullName evidence="6">VWFA domain-containing protein</fullName>
    </recommendedName>
</protein>
<gene>
    <name evidence="4" type="ORF">DPMN_054716</name>
</gene>
<dbReference type="Proteomes" id="UP000828390">
    <property type="component" value="Unassembled WGS sequence"/>
</dbReference>
<sequence>MADRSLARQTTHEAVSHLVTLFPLVVMAITDDIPNMELTSYSEAAKMLESFCWWFRLYQIAGSSLHSDNLGSQLSLYWKWAQKHFLGSLVQSNSEQKQMKAAIGTLQSILSKDNKKWKTFVKFRRSLGHPRPFKGQGQATMHAEAGELFCVLELASKPSDLQNDLKIQVNIHYREFLIDAAEKLLSLEVVNDEGQVAVDEMQVSLRNLLMKHKLLSKYGNHVAMETDDHMTTEVDQSDCTKYGVENPLAFIQLWPMFEHITMTEGFQMFEKFVLGNLDDYHGDSYHGYIRLFTAWKPGTVVTFKSVSQSLLKDLVPNIQTTLLEGLRKGHCVRNPALWAQWSGKLAEDNEEVPETKQFTLHQPVLSLVLCMLLSRSDTEVSMTIPPNVKISAPLKSYTRELTQLWFMSQHIWAHVGRISGSDLLSMERRSLLAVFIQSLKALKPVMSKDCPDDLYFDLLDSVATGDDLTPDLLKKIDYTLHAYCTLEHIQKDTSDLLDAAIDSIAKVIGANSDDIGDAVCSEGGFGNLGCLGCAWVDTGLFNMNLLAPQGPVDPVEKVLIKLNIAQNELTEQEAELAVLCSHHRLVTGQDLLQQADRLVHPRVTYLNTGSVELRKQIAELEKQIAFRPAPSQYDMLVMDVRNFLASVGSTENIHGLVTKLRACIGTRSRDACSVSRQYDLWEQSVDKFVQSLSVVYPVYKDITQPLIAAVQQVVHGMGLLSQEVKRSKEVAKVTGSFGHEAGEISQKLEKIVILAGKFPTLSTINPSCLHLATNLTSLDNLDLVRDVVQRSQPENTSADEVLVTLTDSILSGGLYCVVLEAQARGALTPDLLMTLTHILDMYVSSWKHEEAARKVKEAEEASLYRYKTETHGDERSEEEQLEADFLQNFPSFNEDFIDLVEATSMEDSHVRKETDQSKTSSTEASSLHLTSSQMTLISGVHEKLYKGLVSTEWYRPVVMTTVQLSDWLRPLLSTYTAATILTTQLVDIMSNQVDGHLQGGHLVVAAVQQCYVLQASQQLSSPLVPSLGVYDMYHDPNVPEVIQLVDVLRTVRARVMELQGEWPDHPTLKKLHEIMNRIEEQPITDPVMKFLTGIELLLKTAQDWESNASQHVSMATQLAEISRLIMQWRKLELSCWMNAMDTEVYKFRTEASKWWFHLYQLSQDTLTQQGENCPSLDEFTKALKQFIEKSSLGDFHTRLEMLLSFHCNMVAMATREAKGQVESMETDAIKKAEIGNEGGNIDLNLAADNKTESMVDKGDEVAMATRKRLATMQRVLWNLYKFYGRFSSTVQAELDRLRQPIEKELKGFVKIARWSDINFWALKQTAEKTHRTLHKHIKQFQVNRKYR</sequence>
<keyword evidence="1" id="KW-0547">Nucleotide-binding</keyword>
<feature type="region of interest" description="Disordered" evidence="3">
    <location>
        <begin position="907"/>
        <end position="926"/>
    </location>
</feature>
<evidence type="ECO:0000256" key="1">
    <source>
        <dbReference type="ARBA" id="ARBA00022741"/>
    </source>
</evidence>
<dbReference type="EMBL" id="JAIWYP010000012">
    <property type="protein sequence ID" value="KAH3728755.1"/>
    <property type="molecule type" value="Genomic_DNA"/>
</dbReference>
<reference evidence="4" key="2">
    <citation type="submission" date="2020-11" db="EMBL/GenBank/DDBJ databases">
        <authorList>
            <person name="McCartney M.A."/>
            <person name="Auch B."/>
            <person name="Kono T."/>
            <person name="Mallez S."/>
            <person name="Becker A."/>
            <person name="Gohl D.M."/>
            <person name="Silverstein K.A.T."/>
            <person name="Koren S."/>
            <person name="Bechman K.B."/>
            <person name="Herman A."/>
            <person name="Abrahante J.E."/>
            <person name="Garbe J."/>
        </authorList>
    </citation>
    <scope>NUCLEOTIDE SEQUENCE</scope>
    <source>
        <strain evidence="4">Duluth1</strain>
        <tissue evidence="4">Whole animal</tissue>
    </source>
</reference>
<evidence type="ECO:0000313" key="5">
    <source>
        <dbReference type="Proteomes" id="UP000828390"/>
    </source>
</evidence>
<evidence type="ECO:0000313" key="4">
    <source>
        <dbReference type="EMBL" id="KAH3728755.1"/>
    </source>
</evidence>
<dbReference type="GO" id="GO:0030687">
    <property type="term" value="C:preribosome, large subunit precursor"/>
    <property type="evidence" value="ECO:0007669"/>
    <property type="project" value="TreeGrafter"/>
</dbReference>
<evidence type="ECO:0000256" key="2">
    <source>
        <dbReference type="ARBA" id="ARBA00022840"/>
    </source>
</evidence>
<evidence type="ECO:0000256" key="3">
    <source>
        <dbReference type="SAM" id="MobiDB-lite"/>
    </source>
</evidence>
<dbReference type="PANTHER" id="PTHR48103">
    <property type="entry name" value="MIDASIN-RELATED"/>
    <property type="match status" value="1"/>
</dbReference>
<evidence type="ECO:0008006" key="6">
    <source>
        <dbReference type="Google" id="ProtNLM"/>
    </source>
</evidence>
<feature type="compositionally biased region" description="Polar residues" evidence="3">
    <location>
        <begin position="917"/>
        <end position="926"/>
    </location>
</feature>